<evidence type="ECO:0000313" key="3">
    <source>
        <dbReference type="Proteomes" id="UP000768462"/>
    </source>
</evidence>
<feature type="transmembrane region" description="Helical" evidence="1">
    <location>
        <begin position="491"/>
        <end position="511"/>
    </location>
</feature>
<comment type="caution">
    <text evidence="2">The sequence shown here is derived from an EMBL/GenBank/DDBJ whole genome shotgun (WGS) entry which is preliminary data.</text>
</comment>
<feature type="transmembrane region" description="Helical" evidence="1">
    <location>
        <begin position="395"/>
        <end position="418"/>
    </location>
</feature>
<keyword evidence="1" id="KW-1133">Transmembrane helix</keyword>
<feature type="transmembrane region" description="Helical" evidence="1">
    <location>
        <begin position="64"/>
        <end position="85"/>
    </location>
</feature>
<dbReference type="InterPro" id="IPR031584">
    <property type="entry name" value="Put_ABC_export"/>
</dbReference>
<feature type="transmembrane region" description="Helical" evidence="1">
    <location>
        <begin position="177"/>
        <end position="197"/>
    </location>
</feature>
<evidence type="ECO:0000256" key="1">
    <source>
        <dbReference type="SAM" id="Phobius"/>
    </source>
</evidence>
<accession>A0A927W867</accession>
<reference evidence="2" key="1">
    <citation type="submission" date="2019-04" db="EMBL/GenBank/DDBJ databases">
        <title>Evolution of Biomass-Degrading Anaerobic Consortia Revealed by Metagenomics.</title>
        <authorList>
            <person name="Peng X."/>
        </authorList>
    </citation>
    <scope>NUCLEOTIDE SEQUENCE</scope>
    <source>
        <strain evidence="2">SIG254</strain>
    </source>
</reference>
<organism evidence="2 3">
    <name type="scientific">Clostridium sulfidigenes</name>
    <dbReference type="NCBI Taxonomy" id="318464"/>
    <lineage>
        <taxon>Bacteria</taxon>
        <taxon>Bacillati</taxon>
        <taxon>Bacillota</taxon>
        <taxon>Clostridia</taxon>
        <taxon>Eubacteriales</taxon>
        <taxon>Clostridiaceae</taxon>
        <taxon>Clostridium</taxon>
    </lineage>
</organism>
<feature type="transmembrane region" description="Helical" evidence="1">
    <location>
        <begin position="26"/>
        <end position="44"/>
    </location>
</feature>
<dbReference type="AlphaFoldDB" id="A0A927W867"/>
<sequence length="523" mass="58352">MKGIIYLWRTTLKNRIKDLKNHPGKLIGYIILIALMVFVFITSAKTSNDVDVNSLSPMAELGAIIYALFMFLFTTQIIQGLSSGATFFKMSDVNLLFVSPISSKKVLIYGLIRQLGTSLFISIFILFQAGVLKQRYGVNPLGVIVIFLGYFMLVFISSIISMAIYSITSGDEGKKKAVKILIYLLVLPLIISILFNIKQGGRGIGAIVNGINVSYLEFIPFVGWIKGVIYGILIGETSNALMYILATLIGIVLTIVILMKSKNEYYEDVLQATETMHKRVEDAKEGRIVEVKDTKKIKLKNVGINKGRGASVFFFKHMLENRRAGKFFLDNTTLIQIVVVVIFTLTMKDIGSIIATFAMATYIQLFMTFTGRWVRELKMHYVYLIPESPLKKLMYIVSENLIKCFIDGIILFVIAGIILGSSPIEILVCIIARLGFGMLFIAGDVLSQKIFKQVTGKGLLMFLTILALIIIALPGIIGSVIVAIIFDVGTISIIITFVWNMFISFIIIWLCKNILNNIEQNLV</sequence>
<feature type="transmembrane region" description="Helical" evidence="1">
    <location>
        <begin position="327"/>
        <end position="347"/>
    </location>
</feature>
<dbReference type="EMBL" id="SVCM01000081">
    <property type="protein sequence ID" value="MBE6059986.1"/>
    <property type="molecule type" value="Genomic_DNA"/>
</dbReference>
<dbReference type="Pfam" id="PF16962">
    <property type="entry name" value="ABC_export"/>
    <property type="match status" value="1"/>
</dbReference>
<feature type="transmembrane region" description="Helical" evidence="1">
    <location>
        <begin position="141"/>
        <end position="165"/>
    </location>
</feature>
<evidence type="ECO:0000313" key="2">
    <source>
        <dbReference type="EMBL" id="MBE6059986.1"/>
    </source>
</evidence>
<proteinExistence type="predicted"/>
<feature type="transmembrane region" description="Helical" evidence="1">
    <location>
        <begin position="424"/>
        <end position="446"/>
    </location>
</feature>
<feature type="transmembrane region" description="Helical" evidence="1">
    <location>
        <begin position="240"/>
        <end position="259"/>
    </location>
</feature>
<name>A0A927W867_9CLOT</name>
<feature type="transmembrane region" description="Helical" evidence="1">
    <location>
        <begin position="458"/>
        <end position="485"/>
    </location>
</feature>
<feature type="transmembrane region" description="Helical" evidence="1">
    <location>
        <begin position="106"/>
        <end position="129"/>
    </location>
</feature>
<gene>
    <name evidence="2" type="ORF">E7215_07410</name>
</gene>
<protein>
    <submittedName>
        <fullName evidence="2">Uncharacterized protein</fullName>
    </submittedName>
</protein>
<dbReference type="Proteomes" id="UP000768462">
    <property type="component" value="Unassembled WGS sequence"/>
</dbReference>
<keyword evidence="1" id="KW-0472">Membrane</keyword>
<feature type="transmembrane region" description="Helical" evidence="1">
    <location>
        <begin position="353"/>
        <end position="374"/>
    </location>
</feature>
<keyword evidence="1" id="KW-0812">Transmembrane</keyword>